<organism evidence="1 2">
    <name type="scientific">Phocaeicola vulgatus</name>
    <name type="common">Bacteroides vulgatus</name>
    <dbReference type="NCBI Taxonomy" id="821"/>
    <lineage>
        <taxon>Bacteria</taxon>
        <taxon>Pseudomonadati</taxon>
        <taxon>Bacteroidota</taxon>
        <taxon>Bacteroidia</taxon>
        <taxon>Bacteroidales</taxon>
        <taxon>Bacteroidaceae</taxon>
        <taxon>Phocaeicola</taxon>
    </lineage>
</organism>
<evidence type="ECO:0000313" key="1">
    <source>
        <dbReference type="EMBL" id="QEW38217.1"/>
    </source>
</evidence>
<dbReference type="Proteomes" id="UP000326091">
    <property type="component" value="Chromosome"/>
</dbReference>
<evidence type="ECO:0000313" key="2">
    <source>
        <dbReference type="Proteomes" id="UP000326091"/>
    </source>
</evidence>
<gene>
    <name evidence="1" type="ORF">VIC01_03841</name>
</gene>
<name>A0A5P3AWY8_PHOVU</name>
<protein>
    <submittedName>
        <fullName evidence="1">Uncharacterized protein</fullName>
    </submittedName>
</protein>
<dbReference type="EMBL" id="CP043529">
    <property type="protein sequence ID" value="QEW38217.1"/>
    <property type="molecule type" value="Genomic_DNA"/>
</dbReference>
<proteinExistence type="predicted"/>
<dbReference type="AlphaFoldDB" id="A0A5P3AWY8"/>
<sequence length="41" mass="4674">MERLKIPITALSMLKNILGVECKGFENKRIAVNNIKKRISC</sequence>
<reference evidence="1 2" key="1">
    <citation type="submission" date="2019-09" db="EMBL/GenBank/DDBJ databases">
        <title>Commensal-derived Metabolites Govern Vibrio cholerae Pathogenesis in Host.</title>
        <authorList>
            <person name="Yoon S.S."/>
            <person name="Yoon M.Y."/>
        </authorList>
    </citation>
    <scope>NUCLEOTIDE SEQUENCE [LARGE SCALE GENOMIC DNA]</scope>
    <source>
        <strain evidence="1 2">VIC01</strain>
    </source>
</reference>
<accession>A0A5P3AWY8</accession>